<dbReference type="GO" id="GO:0042597">
    <property type="term" value="C:periplasmic space"/>
    <property type="evidence" value="ECO:0007669"/>
    <property type="project" value="UniProtKB-SubCell"/>
</dbReference>
<dbReference type="EMBL" id="CP035913">
    <property type="protein sequence ID" value="QBE62598.1"/>
    <property type="molecule type" value="Genomic_DNA"/>
</dbReference>
<dbReference type="RefSeq" id="WP_130185733.1">
    <property type="nucleotide sequence ID" value="NZ_CP035913.1"/>
</dbReference>
<feature type="signal peptide" evidence="5">
    <location>
        <begin position="1"/>
        <end position="28"/>
    </location>
</feature>
<accession>A0A4P6KWM0</accession>
<keyword evidence="3" id="KW-0813">Transport</keyword>
<dbReference type="CDD" id="cd14747">
    <property type="entry name" value="PBP2_MalE"/>
    <property type="match status" value="1"/>
</dbReference>
<evidence type="ECO:0000256" key="5">
    <source>
        <dbReference type="SAM" id="SignalP"/>
    </source>
</evidence>
<evidence type="ECO:0000256" key="2">
    <source>
        <dbReference type="ARBA" id="ARBA00008520"/>
    </source>
</evidence>
<gene>
    <name evidence="6" type="ORF">EWM63_06120</name>
</gene>
<dbReference type="SUPFAM" id="SSF53850">
    <property type="entry name" value="Periplasmic binding protein-like II"/>
    <property type="match status" value="1"/>
</dbReference>
<evidence type="ECO:0000313" key="6">
    <source>
        <dbReference type="EMBL" id="QBE62598.1"/>
    </source>
</evidence>
<dbReference type="Pfam" id="PF01547">
    <property type="entry name" value="SBP_bac_1"/>
    <property type="match status" value="1"/>
</dbReference>
<keyword evidence="4 5" id="KW-0732">Signal</keyword>
<dbReference type="InterPro" id="IPR050490">
    <property type="entry name" value="Bact_solute-bd_prot1"/>
</dbReference>
<dbReference type="PANTHER" id="PTHR43649:SF34">
    <property type="entry name" value="ABC TRANSPORTER PERIPLASMIC-BINDING PROTEIN YCJN-RELATED"/>
    <property type="match status" value="1"/>
</dbReference>
<sequence length="426" mass="47450">MRQGRRTTLRSVLAAGIAASLPACTRHAGNGDTVLKFWAMGREGEVVTALVPEFERLHPGVKVAVQQLPWTAAHQKLLTAFAGDAMPDLFQLGNTWVAEMAALRAIEPLDARVAASPVLDPKDYFRGIWNTNVIDGRLYGVPWYVDTRVMFYNRELLARAGYPAMPATWDGWMQAMRAVKKLVGPDKYAILLPHEEFAPLLVLALQQPEELLRDGGRHGNFRSASFRRALAMYSAMYREGLAPMERVSNIYHEFSTEYVSFYISGPWNIGEFRRRVAPARQHTWATALMPGPQGPAASLAGGSSLAVASSSPHKEAAWQLVEFLLRVDTAAKFNALTGNLPPRRANWNDPRLAGDPPVQAFRLQLENVRPEPRVPEWESILAELRTMGERVAHGGIGVDAAAAELDARTDRILEKRRWMLDRKARP</sequence>
<comment type="similarity">
    <text evidence="2">Belongs to the bacterial solute-binding protein 1 family.</text>
</comment>
<dbReference type="InterPro" id="IPR006059">
    <property type="entry name" value="SBP"/>
</dbReference>
<comment type="subcellular location">
    <subcellularLocation>
        <location evidence="1">Periplasm</location>
    </subcellularLocation>
</comment>
<dbReference type="Gene3D" id="3.40.190.10">
    <property type="entry name" value="Periplasmic binding protein-like II"/>
    <property type="match status" value="2"/>
</dbReference>
<organism evidence="6 7">
    <name type="scientific">Pseudoduganella lutea</name>
    <dbReference type="NCBI Taxonomy" id="321985"/>
    <lineage>
        <taxon>Bacteria</taxon>
        <taxon>Pseudomonadati</taxon>
        <taxon>Pseudomonadota</taxon>
        <taxon>Betaproteobacteria</taxon>
        <taxon>Burkholderiales</taxon>
        <taxon>Oxalobacteraceae</taxon>
        <taxon>Telluria group</taxon>
        <taxon>Pseudoduganella</taxon>
    </lineage>
</organism>
<reference evidence="6 7" key="1">
    <citation type="submission" date="2019-02" db="EMBL/GenBank/DDBJ databases">
        <title>Draft Genome Sequences of Six Type Strains of the Genus Massilia.</title>
        <authorList>
            <person name="Miess H."/>
            <person name="Frediansyhah A."/>
            <person name="Gross H."/>
        </authorList>
    </citation>
    <scope>NUCLEOTIDE SEQUENCE [LARGE SCALE GENOMIC DNA]</scope>
    <source>
        <strain evidence="6 7">DSM 17473</strain>
    </source>
</reference>
<dbReference type="Proteomes" id="UP000290637">
    <property type="component" value="Chromosome"/>
</dbReference>
<dbReference type="OrthoDB" id="8858741at2"/>
<keyword evidence="7" id="KW-1185">Reference proteome</keyword>
<evidence type="ECO:0000256" key="1">
    <source>
        <dbReference type="ARBA" id="ARBA00004418"/>
    </source>
</evidence>
<name>A0A4P6KWM0_9BURK</name>
<evidence type="ECO:0000256" key="3">
    <source>
        <dbReference type="ARBA" id="ARBA00022448"/>
    </source>
</evidence>
<evidence type="ECO:0000256" key="4">
    <source>
        <dbReference type="ARBA" id="ARBA00022729"/>
    </source>
</evidence>
<dbReference type="AlphaFoldDB" id="A0A4P6KWM0"/>
<dbReference type="PANTHER" id="PTHR43649">
    <property type="entry name" value="ARABINOSE-BINDING PROTEIN-RELATED"/>
    <property type="match status" value="1"/>
</dbReference>
<proteinExistence type="inferred from homology"/>
<evidence type="ECO:0000313" key="7">
    <source>
        <dbReference type="Proteomes" id="UP000290637"/>
    </source>
</evidence>
<feature type="chain" id="PRO_5020899124" evidence="5">
    <location>
        <begin position="29"/>
        <end position="426"/>
    </location>
</feature>
<dbReference type="KEGG" id="plue:EWM63_06120"/>
<protein>
    <submittedName>
        <fullName evidence="6">Extracellular solute-binding protein</fullName>
    </submittedName>
</protein>